<feature type="compositionally biased region" description="Low complexity" evidence="2">
    <location>
        <begin position="630"/>
        <end position="639"/>
    </location>
</feature>
<proteinExistence type="predicted"/>
<feature type="region of interest" description="Disordered" evidence="2">
    <location>
        <begin position="478"/>
        <end position="504"/>
    </location>
</feature>
<gene>
    <name evidence="3" type="ORF">Vretimale_19479</name>
</gene>
<feature type="coiled-coil region" evidence="1">
    <location>
        <begin position="698"/>
        <end position="814"/>
    </location>
</feature>
<feature type="compositionally biased region" description="Low complexity" evidence="2">
    <location>
        <begin position="478"/>
        <end position="499"/>
    </location>
</feature>
<feature type="non-terminal residue" evidence="3">
    <location>
        <position position="816"/>
    </location>
</feature>
<evidence type="ECO:0000313" key="3">
    <source>
        <dbReference type="EMBL" id="GIM16919.1"/>
    </source>
</evidence>
<comment type="caution">
    <text evidence="3">The sequence shown here is derived from an EMBL/GenBank/DDBJ whole genome shotgun (WGS) entry which is preliminary data.</text>
</comment>
<protein>
    <submittedName>
        <fullName evidence="3">Uncharacterized protein</fullName>
    </submittedName>
</protein>
<feature type="coiled-coil region" evidence="1">
    <location>
        <begin position="104"/>
        <end position="286"/>
    </location>
</feature>
<dbReference type="EMBL" id="BNCQ01000087">
    <property type="protein sequence ID" value="GIM16919.1"/>
    <property type="molecule type" value="Genomic_DNA"/>
</dbReference>
<accession>A0A8J4M0M4</accession>
<reference evidence="3" key="1">
    <citation type="journal article" date="2021" name="Proc. Natl. Acad. Sci. U.S.A.">
        <title>Three genomes in the algal genus Volvox reveal the fate of a haploid sex-determining region after a transition to homothallism.</title>
        <authorList>
            <person name="Yamamoto K."/>
            <person name="Hamaji T."/>
            <person name="Kawai-Toyooka H."/>
            <person name="Matsuzaki R."/>
            <person name="Takahashi F."/>
            <person name="Nishimura Y."/>
            <person name="Kawachi M."/>
            <person name="Noguchi H."/>
            <person name="Minakuchi Y."/>
            <person name="Umen J.G."/>
            <person name="Toyoda A."/>
            <person name="Nozaki H."/>
        </authorList>
    </citation>
    <scope>NUCLEOTIDE SEQUENCE</scope>
    <source>
        <strain evidence="3">NIES-3785</strain>
    </source>
</reference>
<feature type="coiled-coil region" evidence="1">
    <location>
        <begin position="315"/>
        <end position="410"/>
    </location>
</feature>
<dbReference type="Proteomes" id="UP000722791">
    <property type="component" value="Unassembled WGS sequence"/>
</dbReference>
<dbReference type="AlphaFoldDB" id="A0A8J4M0M4"/>
<name>A0A8J4M0M4_9CHLO</name>
<feature type="region of interest" description="Disordered" evidence="2">
    <location>
        <begin position="630"/>
        <end position="655"/>
    </location>
</feature>
<evidence type="ECO:0000256" key="1">
    <source>
        <dbReference type="SAM" id="Coils"/>
    </source>
</evidence>
<keyword evidence="1" id="KW-0175">Coiled coil</keyword>
<evidence type="ECO:0000256" key="2">
    <source>
        <dbReference type="SAM" id="MobiDB-lite"/>
    </source>
</evidence>
<organism evidence="3 4">
    <name type="scientific">Volvox reticuliferus</name>
    <dbReference type="NCBI Taxonomy" id="1737510"/>
    <lineage>
        <taxon>Eukaryota</taxon>
        <taxon>Viridiplantae</taxon>
        <taxon>Chlorophyta</taxon>
        <taxon>core chlorophytes</taxon>
        <taxon>Chlorophyceae</taxon>
        <taxon>CS clade</taxon>
        <taxon>Chlamydomonadales</taxon>
        <taxon>Volvocaceae</taxon>
        <taxon>Volvox</taxon>
    </lineage>
</organism>
<sequence length="816" mass="90777">MWAYRQPGAFFPFRRSALGMQREFAICSLSSHLSLKNLCQVSAKHVLRPGALSSRICRLHVLMAPPAHRGEDARSLTEPLSSRGAVDGPENAVEQALLSTLEMESQLEVQLRQLEGELMRVQLQTSSQVDGAREELQESRQKVALLEAIVSALRERLRREEDRNAALEAAVEAGRVELARSEAERRELQQRIAGLRSELVEAQTKLSVALRRAADLETRVVRLAQQNASLALRVGELEEQMRERASTAERAAEAARERLRALEAAADEDQLLIAKLQAQIAEREAQLTLLRDGESELQEVLERSKAAAAQLGELLTARDAELQRLRDQLAEAELHGSQELEELRQQMVALKAARDEEAARLEGQLKVAFMKVDEAGRSASEREQAHRGELEELRLQLQDAKLRAEQSSARRVAEVSELRSALEQQVGVARQEALDARTQLATVKEQLDGVLSEEFLQLLEEELRISVIQGHKSDSAAAAAAGSASSSRRTAQQSQQQQQFEQELRGLESREAALRRQSESLSAELTELQSAAVSRLGPALVARAQELEGTAGRYRQVLRDRQAMKDEQGAARASQQLEAVNSELGSLYRLVMSAEARDRERAARAELQGRELELRTLMEKRAQLLEQQLLQQQQQPPQQKGASVASPASSGQAKRLRQAVNARVRVLVWEREQQLMQQAATREQQLQAQLQARLAESRDAQQRELKAVQETVAQQMRLMESSWKGQLDAFTRSLQEAATEKERLAVQAVAATGQVRQQLTELETLRRELAGAQAAVVALRRAAEDSHVTAAQQSAAAAKEVQKLRAQVQQLQITID</sequence>
<evidence type="ECO:0000313" key="4">
    <source>
        <dbReference type="Proteomes" id="UP000722791"/>
    </source>
</evidence>